<dbReference type="InParanoid" id="K0KBS1"/>
<organism evidence="2 3">
    <name type="scientific">Wickerhamomyces ciferrii (strain ATCC 14091 / BCRC 22168 / CBS 111 / JCM 3599 / NBRC 0793 / NRRL Y-1031 F-60-10)</name>
    <name type="common">Yeast</name>
    <name type="synonym">Pichia ciferrii</name>
    <dbReference type="NCBI Taxonomy" id="1206466"/>
    <lineage>
        <taxon>Eukaryota</taxon>
        <taxon>Fungi</taxon>
        <taxon>Dikarya</taxon>
        <taxon>Ascomycota</taxon>
        <taxon>Saccharomycotina</taxon>
        <taxon>Saccharomycetes</taxon>
        <taxon>Phaffomycetales</taxon>
        <taxon>Wickerhamomycetaceae</taxon>
        <taxon>Wickerhamomyces</taxon>
    </lineage>
</organism>
<dbReference type="GO" id="GO:0001181">
    <property type="term" value="F:RNA polymerase I general transcription initiation factor activity"/>
    <property type="evidence" value="ECO:0007669"/>
    <property type="project" value="InterPro"/>
</dbReference>
<keyword evidence="3" id="KW-1185">Reference proteome</keyword>
<dbReference type="PANTHER" id="PTHR28244:SF1">
    <property type="entry name" value="RNA POLYMERASE I-SPECIFIC TRANSCRIPTION INITIATION FACTOR RRN11"/>
    <property type="match status" value="1"/>
</dbReference>
<dbReference type="InterPro" id="IPR053029">
    <property type="entry name" value="RNA_pol_I-specific_init_factor"/>
</dbReference>
<dbReference type="Proteomes" id="UP000009328">
    <property type="component" value="Unassembled WGS sequence"/>
</dbReference>
<feature type="compositionally biased region" description="Acidic residues" evidence="1">
    <location>
        <begin position="45"/>
        <end position="60"/>
    </location>
</feature>
<dbReference type="GO" id="GO:0003743">
    <property type="term" value="F:translation initiation factor activity"/>
    <property type="evidence" value="ECO:0007669"/>
    <property type="project" value="UniProtKB-KW"/>
</dbReference>
<dbReference type="InterPro" id="IPR007224">
    <property type="entry name" value="TIF_Rrn11"/>
</dbReference>
<keyword evidence="2" id="KW-0648">Protein biosynthesis</keyword>
<feature type="compositionally biased region" description="Basic and acidic residues" evidence="1">
    <location>
        <begin position="27"/>
        <end position="36"/>
    </location>
</feature>
<feature type="compositionally biased region" description="Low complexity" evidence="1">
    <location>
        <begin position="472"/>
        <end position="498"/>
    </location>
</feature>
<dbReference type="HOGENOM" id="CLU_496262_0_0_1"/>
<evidence type="ECO:0000256" key="1">
    <source>
        <dbReference type="SAM" id="MobiDB-lite"/>
    </source>
</evidence>
<feature type="region of interest" description="Disordered" evidence="1">
    <location>
        <begin position="444"/>
        <end position="549"/>
    </location>
</feature>
<feature type="region of interest" description="Disordered" evidence="1">
    <location>
        <begin position="25"/>
        <end position="77"/>
    </location>
</feature>
<keyword evidence="2" id="KW-0396">Initiation factor</keyword>
<dbReference type="EMBL" id="CAIF01000047">
    <property type="protein sequence ID" value="CCH42510.1"/>
    <property type="molecule type" value="Genomic_DNA"/>
</dbReference>
<evidence type="ECO:0000313" key="2">
    <source>
        <dbReference type="EMBL" id="CCH42510.1"/>
    </source>
</evidence>
<dbReference type="STRING" id="1206466.K0KBS1"/>
<protein>
    <submittedName>
        <fullName evidence="2">RNA polymerase I-specific transcription initiation factor RRN11</fullName>
    </submittedName>
</protein>
<feature type="compositionally biased region" description="Acidic residues" evidence="1">
    <location>
        <begin position="523"/>
        <end position="532"/>
    </location>
</feature>
<feature type="compositionally biased region" description="Low complexity" evidence="1">
    <location>
        <begin position="539"/>
        <end position="549"/>
    </location>
</feature>
<feature type="compositionally biased region" description="Acidic residues" evidence="1">
    <location>
        <begin position="446"/>
        <end position="468"/>
    </location>
</feature>
<dbReference type="PANTHER" id="PTHR28244">
    <property type="entry name" value="RNA POLYMERASE I-SPECIFIC TRANSCRIPTION INITIATION FACTOR RRN11"/>
    <property type="match status" value="1"/>
</dbReference>
<proteinExistence type="predicted"/>
<dbReference type="GO" id="GO:0070860">
    <property type="term" value="C:RNA polymerase I core factor complex"/>
    <property type="evidence" value="ECO:0007669"/>
    <property type="project" value="TreeGrafter"/>
</dbReference>
<dbReference type="eggNOG" id="ENOG502R1IK">
    <property type="taxonomic scope" value="Eukaryota"/>
</dbReference>
<gene>
    <name evidence="2" type="ORF">BN7_2054</name>
</gene>
<evidence type="ECO:0000313" key="3">
    <source>
        <dbReference type="Proteomes" id="UP000009328"/>
    </source>
</evidence>
<feature type="compositionally biased region" description="Low complexity" evidence="1">
    <location>
        <begin position="126"/>
        <end position="136"/>
    </location>
</feature>
<dbReference type="AlphaFoldDB" id="K0KBS1"/>
<dbReference type="GO" id="GO:0042790">
    <property type="term" value="P:nucleolar large rRNA transcription by RNA polymerase I"/>
    <property type="evidence" value="ECO:0007669"/>
    <property type="project" value="TreeGrafter"/>
</dbReference>
<feature type="region of interest" description="Disordered" evidence="1">
    <location>
        <begin position="110"/>
        <end position="168"/>
    </location>
</feature>
<sequence length="549" mass="63705">MFENGLLRDIDTSRDITKLLQKRAKRLREERAKQVQEEAQSVQQEDSDQDGDSDEASDEDHDNKRHKGGKVYEDSEYLRGLRDFGPEDTYEIWLQEKHINKNFDKFLEKPVKKKKSKKSANEELFQSNNQQSQNNSDQEDQNEDQNDNDDDDDGNNYDDDDESGSKSSKIALSKGRYKIKKQGLEILPYIDTIEDDLARDRASYILGIRLPYSRKHTFILTKLLHLNILKRNWDVAYRCFSILIRVPFIGIRSIWPLGIEVLTRLSEEKFKQTQPENSIDFYQLKTMKTGNLSTRLGQFKDEQFLTWLQNFYPPTRSQHPTFMKTPQPFRISSKITAPVFVLNLIWTLIMKQDFQKVNDKLSEMLLQPPYINDGTFFFLQGFSYQLEASQLCHETKIDKSKIEILIQNCKKFYKEAKEKNATFPEDLVNNELNFILRKISDVDMNLGDDEDEEEDDDKDEEEDEEEEETKGSKSSNKTSSDPIDKSMMSSPSNGSTSNALNGIKTEPNNDFDIDMDISGNNFENDDDDDDDESLHKFNSPSKSLSTSSP</sequence>
<dbReference type="GO" id="GO:0017025">
    <property type="term" value="F:TBP-class protein binding"/>
    <property type="evidence" value="ECO:0007669"/>
    <property type="project" value="TreeGrafter"/>
</dbReference>
<name>K0KBS1_WICCF</name>
<comment type="caution">
    <text evidence="2">The sequence shown here is derived from an EMBL/GenBank/DDBJ whole genome shotgun (WGS) entry which is preliminary data.</text>
</comment>
<dbReference type="GO" id="GO:0001164">
    <property type="term" value="F:RNA polymerase I core promoter sequence-specific DNA binding"/>
    <property type="evidence" value="ECO:0007669"/>
    <property type="project" value="InterPro"/>
</dbReference>
<reference evidence="2 3" key="1">
    <citation type="journal article" date="2012" name="Eukaryot. Cell">
        <title>Draft genome sequence of Wickerhamomyces ciferrii NRRL Y-1031 F-60-10.</title>
        <authorList>
            <person name="Schneider J."/>
            <person name="Andrea H."/>
            <person name="Blom J."/>
            <person name="Jaenicke S."/>
            <person name="Ruckert C."/>
            <person name="Schorsch C."/>
            <person name="Szczepanowski R."/>
            <person name="Farwick M."/>
            <person name="Goesmann A."/>
            <person name="Puhler A."/>
            <person name="Schaffer S."/>
            <person name="Tauch A."/>
            <person name="Kohler T."/>
            <person name="Brinkrolf K."/>
        </authorList>
    </citation>
    <scope>NUCLEOTIDE SEQUENCE [LARGE SCALE GENOMIC DNA]</scope>
    <source>
        <strain evidence="3">ATCC 14091 / BCRC 22168 / CBS 111 / JCM 3599 / NBRC 0793 / NRRL Y-1031 F-60-10</strain>
    </source>
</reference>
<accession>K0KBS1</accession>
<feature type="compositionally biased region" description="Acidic residues" evidence="1">
    <location>
        <begin position="137"/>
        <end position="162"/>
    </location>
</feature>
<dbReference type="Pfam" id="PF04090">
    <property type="entry name" value="Rrn11"/>
    <property type="match status" value="1"/>
</dbReference>